<dbReference type="InterPro" id="IPR041445">
    <property type="entry name" value="AAA_lid_4"/>
</dbReference>
<evidence type="ECO:0000256" key="8">
    <source>
        <dbReference type="ARBA" id="ARBA00023204"/>
    </source>
</evidence>
<evidence type="ECO:0000256" key="9">
    <source>
        <dbReference type="HAMAP-Rule" id="MF_00016"/>
    </source>
</evidence>
<dbReference type="EMBL" id="MGAQ01000026">
    <property type="protein sequence ID" value="OGK49760.1"/>
    <property type="molecule type" value="Genomic_DNA"/>
</dbReference>
<dbReference type="GO" id="GO:0005737">
    <property type="term" value="C:cytoplasm"/>
    <property type="evidence" value="ECO:0007669"/>
    <property type="project" value="UniProtKB-SubCell"/>
</dbReference>
<dbReference type="GO" id="GO:0000400">
    <property type="term" value="F:four-way junction DNA binding"/>
    <property type="evidence" value="ECO:0007669"/>
    <property type="project" value="UniProtKB-UniRule"/>
</dbReference>
<reference evidence="11 12" key="1">
    <citation type="journal article" date="2016" name="Nat. Commun.">
        <title>Thousands of microbial genomes shed light on interconnected biogeochemical processes in an aquifer system.</title>
        <authorList>
            <person name="Anantharaman K."/>
            <person name="Brown C.T."/>
            <person name="Hug L.A."/>
            <person name="Sharon I."/>
            <person name="Castelle C.J."/>
            <person name="Probst A.J."/>
            <person name="Thomas B.C."/>
            <person name="Singh A."/>
            <person name="Wilkins M.J."/>
            <person name="Karaoz U."/>
            <person name="Brodie E.L."/>
            <person name="Williams K.H."/>
            <person name="Hubbard S.S."/>
            <person name="Banfield J.F."/>
        </authorList>
    </citation>
    <scope>NUCLEOTIDE SEQUENCE [LARGE SCALE GENOMIC DNA]</scope>
</reference>
<comment type="function">
    <text evidence="9">The RuvA-RuvB-RuvC complex processes Holliday junction (HJ) DNA during genetic recombination and DNA repair, while the RuvA-RuvB complex plays an important role in the rescue of blocked DNA replication forks via replication fork reversal (RFR). RuvA specifically binds to HJ cruciform DNA, conferring on it an open structure. The RuvB hexamer acts as an ATP-dependent pump, pulling dsDNA into and through the RuvAB complex. RuvB forms 2 homohexamers on either side of HJ DNA bound by 1 or 2 RuvA tetramers; 4 subunits per hexamer contact DNA at a time. Coordinated motions by a converter formed by DNA-disengaged RuvB subunits stimulates ATP hydrolysis and nucleotide exchange. Immobilization of the converter enables RuvB to convert the ATP-contained energy into a lever motion, pulling 2 nucleotides of DNA out of the RuvA tetramer per ATP hydrolyzed, thus driving DNA branch migration. The RuvB motors rotate together with the DNA substrate, which together with the progressing nucleotide cycle form the mechanistic basis for DNA recombination by continuous HJ branch migration. Branch migration allows RuvC to scan DNA until it finds its consensus sequence, where it cleaves and resolves cruciform DNA.</text>
</comment>
<accession>A0A1F7J2D0</accession>
<dbReference type="GO" id="GO:0005524">
    <property type="term" value="F:ATP binding"/>
    <property type="evidence" value="ECO:0007669"/>
    <property type="project" value="UniProtKB-UniRule"/>
</dbReference>
<keyword evidence="3 9" id="KW-0227">DNA damage</keyword>
<dbReference type="Gene3D" id="1.10.10.10">
    <property type="entry name" value="Winged helix-like DNA-binding domain superfamily/Winged helix DNA-binding domain"/>
    <property type="match status" value="1"/>
</dbReference>
<protein>
    <recommendedName>
        <fullName evidence="9">Holliday junction branch migration complex subunit RuvB</fullName>
        <ecNumber evidence="9">3.6.4.-</ecNumber>
    </recommendedName>
</protein>
<name>A0A1F7J2D0_9BACT</name>
<evidence type="ECO:0000256" key="6">
    <source>
        <dbReference type="ARBA" id="ARBA00023125"/>
    </source>
</evidence>
<keyword evidence="6 9" id="KW-0238">DNA-binding</keyword>
<dbReference type="NCBIfam" id="NF000868">
    <property type="entry name" value="PRK00080.1"/>
    <property type="match status" value="1"/>
</dbReference>
<dbReference type="Pfam" id="PF17864">
    <property type="entry name" value="AAA_lid_4"/>
    <property type="match status" value="1"/>
</dbReference>
<keyword evidence="11" id="KW-0347">Helicase</keyword>
<comment type="catalytic activity">
    <reaction evidence="9">
        <text>ATP + H2O = ADP + phosphate + H(+)</text>
        <dbReference type="Rhea" id="RHEA:13065"/>
        <dbReference type="ChEBI" id="CHEBI:15377"/>
        <dbReference type="ChEBI" id="CHEBI:15378"/>
        <dbReference type="ChEBI" id="CHEBI:30616"/>
        <dbReference type="ChEBI" id="CHEBI:43474"/>
        <dbReference type="ChEBI" id="CHEBI:456216"/>
    </reaction>
</comment>
<dbReference type="Pfam" id="PF05491">
    <property type="entry name" value="WHD_RuvB"/>
    <property type="match status" value="1"/>
</dbReference>
<proteinExistence type="inferred from homology"/>
<dbReference type="Proteomes" id="UP000178558">
    <property type="component" value="Unassembled WGS sequence"/>
</dbReference>
<dbReference type="InterPro" id="IPR027417">
    <property type="entry name" value="P-loop_NTPase"/>
</dbReference>
<feature type="domain" description="AAA+ ATPase" evidence="10">
    <location>
        <begin position="46"/>
        <end position="177"/>
    </location>
</feature>
<keyword evidence="1 9" id="KW-0963">Cytoplasm</keyword>
<dbReference type="PANTHER" id="PTHR42848">
    <property type="match status" value="1"/>
</dbReference>
<feature type="region of interest" description="Head domain (RuvB-H)" evidence="9">
    <location>
        <begin position="250"/>
        <end position="332"/>
    </location>
</feature>
<feature type="region of interest" description="Small ATPAse domain (RuvB-S)" evidence="9">
    <location>
        <begin position="177"/>
        <end position="247"/>
    </location>
</feature>
<keyword evidence="7 9" id="KW-0233">DNA recombination</keyword>
<dbReference type="Pfam" id="PF05496">
    <property type="entry name" value="RuvB_N"/>
    <property type="match status" value="1"/>
</dbReference>
<dbReference type="Gene3D" id="3.40.50.300">
    <property type="entry name" value="P-loop containing nucleotide triphosphate hydrolases"/>
    <property type="match status" value="1"/>
</dbReference>
<feature type="binding site" evidence="9">
    <location>
        <position position="305"/>
    </location>
    <ligand>
        <name>DNA</name>
        <dbReference type="ChEBI" id="CHEBI:16991"/>
    </ligand>
</feature>
<feature type="binding site" evidence="9">
    <location>
        <position position="57"/>
    </location>
    <ligand>
        <name>ATP</name>
        <dbReference type="ChEBI" id="CHEBI:30616"/>
    </ligand>
</feature>
<feature type="binding site" evidence="9">
    <location>
        <position position="16"/>
    </location>
    <ligand>
        <name>ATP</name>
        <dbReference type="ChEBI" id="CHEBI:30616"/>
    </ligand>
</feature>
<comment type="similarity">
    <text evidence="9">Belongs to the RuvB family.</text>
</comment>
<evidence type="ECO:0000259" key="10">
    <source>
        <dbReference type="SMART" id="SM00382"/>
    </source>
</evidence>
<dbReference type="NCBIfam" id="TIGR00635">
    <property type="entry name" value="ruvB"/>
    <property type="match status" value="1"/>
</dbReference>
<evidence type="ECO:0000256" key="4">
    <source>
        <dbReference type="ARBA" id="ARBA00022801"/>
    </source>
</evidence>
<comment type="domain">
    <text evidence="9">Has 3 domains, the large (RuvB-L) and small ATPase (RuvB-S) domains and the C-terminal head (RuvB-H) domain. The head domain binds DNA, while the ATPase domains jointly bind ATP, ADP or are empty depending on the state of the subunit in the translocation cycle. During a single DNA translocation step the structure of each domain remains the same, but their relative positions change.</text>
</comment>
<dbReference type="SUPFAM" id="SSF52540">
    <property type="entry name" value="P-loop containing nucleoside triphosphate hydrolases"/>
    <property type="match status" value="1"/>
</dbReference>
<dbReference type="PANTHER" id="PTHR42848:SF1">
    <property type="entry name" value="HOLLIDAY JUNCTION BRANCH MIGRATION COMPLEX SUBUNIT RUVB"/>
    <property type="match status" value="1"/>
</dbReference>
<keyword evidence="4 9" id="KW-0378">Hydrolase</keyword>
<dbReference type="CDD" id="cd00009">
    <property type="entry name" value="AAA"/>
    <property type="match status" value="1"/>
</dbReference>
<feature type="binding site" evidence="9">
    <location>
        <position position="61"/>
    </location>
    <ligand>
        <name>ATP</name>
        <dbReference type="ChEBI" id="CHEBI:30616"/>
    </ligand>
</feature>
<dbReference type="GO" id="GO:0048476">
    <property type="term" value="C:Holliday junction resolvase complex"/>
    <property type="evidence" value="ECO:0007669"/>
    <property type="project" value="UniProtKB-UniRule"/>
</dbReference>
<keyword evidence="2 9" id="KW-0547">Nucleotide-binding</keyword>
<evidence type="ECO:0000256" key="2">
    <source>
        <dbReference type="ARBA" id="ARBA00022741"/>
    </source>
</evidence>
<dbReference type="InterPro" id="IPR003593">
    <property type="entry name" value="AAA+_ATPase"/>
</dbReference>
<sequence length="332" mass="37255">MPMLTAEERLDTTNLRPSKLSDYIGQHSVVKTLQVFIRAVKSRGKVSEHILLYGPPGIGKTTLANIIANELVGDIKVTSGAAVQKSGDLAAILTNLKDRDVLFIDEIHRLPKAVEEMLYPVMEEYSLDIIIGKGPSARTVRLPVPNITIVGATTRLALLSAPLRDRFGLLLRLNYYSEPEMVEIIQRSAKILKIPLDRDAAKQIAQRARWTPRIANRILKRAHDMFLVDNHKKIDIGLLEKLFELLELDEYGLADIDKNYLRTVGKKFQNNPVGVETLASSLSEDKRTVEEFIEPYLLQIGFIKKTSRGRVLTGKALKHMGLKGMVDQQELV</sequence>
<evidence type="ECO:0000256" key="1">
    <source>
        <dbReference type="ARBA" id="ARBA00022490"/>
    </source>
</evidence>
<dbReference type="EC" id="3.6.4.-" evidence="9"/>
<dbReference type="AlphaFoldDB" id="A0A1F7J2D0"/>
<comment type="subunit">
    <text evidence="9">Homohexamer. Forms an RuvA(8)-RuvB(12)-Holliday junction (HJ) complex. HJ DNA is sandwiched between 2 RuvA tetramers; dsDNA enters through RuvA and exits via RuvB. An RuvB hexamer assembles on each DNA strand where it exits the tetramer. Each RuvB hexamer is contacted by two RuvA subunits (via domain III) on 2 adjacent RuvB subunits; this complex drives branch migration. In the full resolvosome a probable DNA-RuvA(4)-RuvB(12)-RuvC(2) complex forms which resolves the HJ.</text>
</comment>
<feature type="binding site" evidence="9">
    <location>
        <position position="15"/>
    </location>
    <ligand>
        <name>ATP</name>
        <dbReference type="ChEBI" id="CHEBI:30616"/>
    </ligand>
</feature>
<evidence type="ECO:0000256" key="7">
    <source>
        <dbReference type="ARBA" id="ARBA00023172"/>
    </source>
</evidence>
<feature type="binding site" evidence="9">
    <location>
        <position position="166"/>
    </location>
    <ligand>
        <name>ATP</name>
        <dbReference type="ChEBI" id="CHEBI:30616"/>
    </ligand>
</feature>
<keyword evidence="5 9" id="KW-0067">ATP-binding</keyword>
<evidence type="ECO:0000313" key="12">
    <source>
        <dbReference type="Proteomes" id="UP000178558"/>
    </source>
</evidence>
<evidence type="ECO:0000256" key="5">
    <source>
        <dbReference type="ARBA" id="ARBA00022840"/>
    </source>
</evidence>
<comment type="subcellular location">
    <subcellularLocation>
        <location evidence="9">Cytoplasm</location>
    </subcellularLocation>
</comment>
<dbReference type="InterPro" id="IPR036390">
    <property type="entry name" value="WH_DNA-bd_sf"/>
</dbReference>
<keyword evidence="8 9" id="KW-0234">DNA repair</keyword>
<dbReference type="SMART" id="SM00382">
    <property type="entry name" value="AAA"/>
    <property type="match status" value="1"/>
</dbReference>
<feature type="binding site" evidence="9">
    <location>
        <position position="62"/>
    </location>
    <ligand>
        <name>ATP</name>
        <dbReference type="ChEBI" id="CHEBI:30616"/>
    </ligand>
</feature>
<gene>
    <name evidence="9" type="primary">ruvB</name>
    <name evidence="11" type="ORF">A3B50_03945</name>
</gene>
<dbReference type="InterPro" id="IPR004605">
    <property type="entry name" value="DNA_helicase_Holl-junc_RuvB"/>
</dbReference>
<comment type="caution">
    <text evidence="9">Lacks conserved residue(s) required for the propagation of feature annotation.</text>
</comment>
<feature type="binding site" evidence="9">
    <location>
        <position position="61"/>
    </location>
    <ligand>
        <name>Mg(2+)</name>
        <dbReference type="ChEBI" id="CHEBI:18420"/>
    </ligand>
</feature>
<feature type="binding site" evidence="9">
    <location>
        <position position="176"/>
    </location>
    <ligand>
        <name>ATP</name>
        <dbReference type="ChEBI" id="CHEBI:30616"/>
    </ligand>
</feature>
<dbReference type="InterPro" id="IPR008824">
    <property type="entry name" value="RuvB-like_N"/>
</dbReference>
<dbReference type="SUPFAM" id="SSF46785">
    <property type="entry name" value="Winged helix' DNA-binding domain"/>
    <property type="match status" value="1"/>
</dbReference>
<evidence type="ECO:0000256" key="3">
    <source>
        <dbReference type="ARBA" id="ARBA00022763"/>
    </source>
</evidence>
<feature type="binding site" evidence="9">
    <location>
        <position position="213"/>
    </location>
    <ligand>
        <name>ATP</name>
        <dbReference type="ChEBI" id="CHEBI:30616"/>
    </ligand>
</feature>
<evidence type="ECO:0000313" key="11">
    <source>
        <dbReference type="EMBL" id="OGK49760.1"/>
    </source>
</evidence>
<dbReference type="Gene3D" id="1.10.8.60">
    <property type="match status" value="1"/>
</dbReference>
<organism evidence="11 12">
    <name type="scientific">Candidatus Roizmanbacteria bacterium RIFCSPLOWO2_01_FULL_40_42</name>
    <dbReference type="NCBI Taxonomy" id="1802066"/>
    <lineage>
        <taxon>Bacteria</taxon>
        <taxon>Candidatus Roizmaniibacteriota</taxon>
    </lineage>
</organism>
<dbReference type="InterPro" id="IPR008823">
    <property type="entry name" value="RuvB_wg_C"/>
</dbReference>
<feature type="binding site" evidence="9">
    <location>
        <position position="310"/>
    </location>
    <ligand>
        <name>DNA</name>
        <dbReference type="ChEBI" id="CHEBI:16991"/>
    </ligand>
</feature>
<dbReference type="GO" id="GO:0009378">
    <property type="term" value="F:four-way junction helicase activity"/>
    <property type="evidence" value="ECO:0007669"/>
    <property type="project" value="InterPro"/>
</dbReference>
<dbReference type="InterPro" id="IPR036388">
    <property type="entry name" value="WH-like_DNA-bd_sf"/>
</dbReference>
<dbReference type="GO" id="GO:0006281">
    <property type="term" value="P:DNA repair"/>
    <property type="evidence" value="ECO:0007669"/>
    <property type="project" value="UniProtKB-UniRule"/>
</dbReference>
<dbReference type="GO" id="GO:0006310">
    <property type="term" value="P:DNA recombination"/>
    <property type="evidence" value="ECO:0007669"/>
    <property type="project" value="UniProtKB-UniRule"/>
</dbReference>
<comment type="caution">
    <text evidence="11">The sequence shown here is derived from an EMBL/GenBank/DDBJ whole genome shotgun (WGS) entry which is preliminary data.</text>
</comment>
<dbReference type="HAMAP" id="MF_00016">
    <property type="entry name" value="DNA_HJ_migration_RuvB"/>
    <property type="match status" value="1"/>
</dbReference>
<feature type="binding site" evidence="9">
    <location>
        <position position="60"/>
    </location>
    <ligand>
        <name>ATP</name>
        <dbReference type="ChEBI" id="CHEBI:30616"/>
    </ligand>
</feature>
<dbReference type="GO" id="GO:0016887">
    <property type="term" value="F:ATP hydrolysis activity"/>
    <property type="evidence" value="ECO:0007669"/>
    <property type="project" value="RHEA"/>
</dbReference>